<dbReference type="EMBL" id="KZ992616">
    <property type="protein sequence ID" value="RKP08298.1"/>
    <property type="molecule type" value="Genomic_DNA"/>
</dbReference>
<proteinExistence type="predicted"/>
<accession>A0A4P9XQJ4</accession>
<keyword evidence="3" id="KW-1185">Reference proteome</keyword>
<evidence type="ECO:0000313" key="2">
    <source>
        <dbReference type="EMBL" id="RKP08298.1"/>
    </source>
</evidence>
<dbReference type="Proteomes" id="UP000271241">
    <property type="component" value="Unassembled WGS sequence"/>
</dbReference>
<evidence type="ECO:0000313" key="3">
    <source>
        <dbReference type="Proteomes" id="UP000271241"/>
    </source>
</evidence>
<gene>
    <name evidence="2" type="ORF">THASP1DRAFT_23674</name>
</gene>
<protein>
    <submittedName>
        <fullName evidence="2">Uncharacterized protein</fullName>
    </submittedName>
</protein>
<name>A0A4P9XQJ4_9FUNG</name>
<reference evidence="3" key="1">
    <citation type="journal article" date="2018" name="Nat. Microbiol.">
        <title>Leveraging single-cell genomics to expand the fungal tree of life.</title>
        <authorList>
            <person name="Ahrendt S.R."/>
            <person name="Quandt C.A."/>
            <person name="Ciobanu D."/>
            <person name="Clum A."/>
            <person name="Salamov A."/>
            <person name="Andreopoulos B."/>
            <person name="Cheng J.F."/>
            <person name="Woyke T."/>
            <person name="Pelin A."/>
            <person name="Henrissat B."/>
            <person name="Reynolds N.K."/>
            <person name="Benny G.L."/>
            <person name="Smith M.E."/>
            <person name="James T.Y."/>
            <person name="Grigoriev I.V."/>
        </authorList>
    </citation>
    <scope>NUCLEOTIDE SEQUENCE [LARGE SCALE GENOMIC DNA]</scope>
    <source>
        <strain evidence="3">RSA 1356</strain>
    </source>
</reference>
<evidence type="ECO:0000256" key="1">
    <source>
        <dbReference type="SAM" id="MobiDB-lite"/>
    </source>
</evidence>
<organism evidence="2 3">
    <name type="scientific">Thamnocephalis sphaerospora</name>
    <dbReference type="NCBI Taxonomy" id="78915"/>
    <lineage>
        <taxon>Eukaryota</taxon>
        <taxon>Fungi</taxon>
        <taxon>Fungi incertae sedis</taxon>
        <taxon>Zoopagomycota</taxon>
        <taxon>Zoopagomycotina</taxon>
        <taxon>Zoopagomycetes</taxon>
        <taxon>Zoopagales</taxon>
        <taxon>Sigmoideomycetaceae</taxon>
        <taxon>Thamnocephalis</taxon>
    </lineage>
</organism>
<feature type="compositionally biased region" description="Polar residues" evidence="1">
    <location>
        <begin position="98"/>
        <end position="107"/>
    </location>
</feature>
<dbReference type="AlphaFoldDB" id="A0A4P9XQJ4"/>
<sequence>MLMRTQPCLPRSCHATLLLICKLPSKWTGTRAPPPPPPQQQQIASALEQCVTDPQCAVRTTVDRYTGLALALGCTVTASIAAAAACGQKPSRPRASNGRGTNGQQPVENAVPVTDARSASYPQCDGNSGWATKADGVLLKDASVAQTTRGKRCAGCTRPFTLLVGMPHRLW</sequence>
<feature type="region of interest" description="Disordered" evidence="1">
    <location>
        <begin position="87"/>
        <end position="108"/>
    </location>
</feature>